<comment type="caution">
    <text evidence="1">The sequence shown here is derived from an EMBL/GenBank/DDBJ whole genome shotgun (WGS) entry which is preliminary data.</text>
</comment>
<evidence type="ECO:0000313" key="1">
    <source>
        <dbReference type="EMBL" id="KKQ46545.1"/>
    </source>
</evidence>
<reference evidence="1 2" key="1">
    <citation type="journal article" date="2015" name="Nature">
        <title>rRNA introns, odd ribosomes, and small enigmatic genomes across a large radiation of phyla.</title>
        <authorList>
            <person name="Brown C.T."/>
            <person name="Hug L.A."/>
            <person name="Thomas B.C."/>
            <person name="Sharon I."/>
            <person name="Castelle C.J."/>
            <person name="Singh A."/>
            <person name="Wilkins M.J."/>
            <person name="Williams K.H."/>
            <person name="Banfield J.F."/>
        </authorList>
    </citation>
    <scope>NUCLEOTIDE SEQUENCE [LARGE SCALE GENOMIC DNA]</scope>
</reference>
<gene>
    <name evidence="1" type="ORF">US67_C0077G0001</name>
</gene>
<proteinExistence type="predicted"/>
<dbReference type="AlphaFoldDB" id="A0A0G0I6C7"/>
<dbReference type="EMBL" id="LBTW01000077">
    <property type="protein sequence ID" value="KKQ46545.1"/>
    <property type="molecule type" value="Genomic_DNA"/>
</dbReference>
<organism evidence="1 2">
    <name type="scientific">Candidatus Woesebacteria bacterium GW2011_GWD1_38_10</name>
    <dbReference type="NCBI Taxonomy" id="1618592"/>
    <lineage>
        <taxon>Bacteria</taxon>
        <taxon>Candidatus Woeseibacteriota</taxon>
    </lineage>
</organism>
<evidence type="ECO:0000313" key="2">
    <source>
        <dbReference type="Proteomes" id="UP000034366"/>
    </source>
</evidence>
<sequence>LSLLISFFLIAILGIVNYCYNTIRINQLSPKAILPVNFLFVIKPLPFRINSSLLIFIL</sequence>
<accession>A0A0G0I6C7</accession>
<protein>
    <submittedName>
        <fullName evidence="1">Uncharacterized protein</fullName>
    </submittedName>
</protein>
<name>A0A0G0I6C7_9BACT</name>
<dbReference type="Proteomes" id="UP000034366">
    <property type="component" value="Unassembled WGS sequence"/>
</dbReference>
<feature type="non-terminal residue" evidence="1">
    <location>
        <position position="1"/>
    </location>
</feature>